<name>A0A432PBD5_9HYPH</name>
<dbReference type="NCBIfam" id="NF033691">
    <property type="entry name" value="immunity_MafI"/>
    <property type="match status" value="1"/>
</dbReference>
<evidence type="ECO:0000313" key="1">
    <source>
        <dbReference type="EMBL" id="RUM19383.1"/>
    </source>
</evidence>
<sequence>MNIENRLTELIRDFGGRLPDEYIREYISLAEHNECAVALENLCTQLYEYDVVPTLRELTAIQELSDALRLGKETWEVAPTIDSAGIFQSISATSSSMAAARSSSWTASL</sequence>
<proteinExistence type="predicted"/>
<organism evidence="1 2">
    <name type="scientific">Rhizobium vallis</name>
    <dbReference type="NCBI Taxonomy" id="634290"/>
    <lineage>
        <taxon>Bacteria</taxon>
        <taxon>Pseudomonadati</taxon>
        <taxon>Pseudomonadota</taxon>
        <taxon>Alphaproteobacteria</taxon>
        <taxon>Hyphomicrobiales</taxon>
        <taxon>Rhizobiaceae</taxon>
        <taxon>Rhizobium/Agrobacterium group</taxon>
        <taxon>Rhizobium</taxon>
    </lineage>
</organism>
<evidence type="ECO:0000313" key="2">
    <source>
        <dbReference type="Proteomes" id="UP000278823"/>
    </source>
</evidence>
<reference evidence="2" key="1">
    <citation type="submission" date="2018-11" db="EMBL/GenBank/DDBJ databases">
        <title>Rhizobium chutanense sp. nov., isolated from root nodules of Phaseolus vulgaris in China.</title>
        <authorList>
            <person name="Huo Y."/>
        </authorList>
    </citation>
    <scope>NUCLEOTIDE SEQUENCE [LARGE SCALE GENOMIC DNA]</scope>
    <source>
        <strain evidence="2">CCBAU 65647</strain>
    </source>
</reference>
<accession>A0A432PBD5</accession>
<dbReference type="InterPro" id="IPR047880">
    <property type="entry name" value="MafI-like"/>
</dbReference>
<dbReference type="Proteomes" id="UP000278823">
    <property type="component" value="Unassembled WGS sequence"/>
</dbReference>
<keyword evidence="2" id="KW-1185">Reference proteome</keyword>
<dbReference type="OrthoDB" id="8373782at2"/>
<comment type="caution">
    <text evidence="1">The sequence shown here is derived from an EMBL/GenBank/DDBJ whole genome shotgun (WGS) entry which is preliminary data.</text>
</comment>
<protein>
    <submittedName>
        <fullName evidence="1">MafI family immunity protein</fullName>
    </submittedName>
</protein>
<gene>
    <name evidence="1" type="ORF">EFQ99_31360</name>
</gene>
<dbReference type="EMBL" id="RJTH01000019">
    <property type="protein sequence ID" value="RUM19383.1"/>
    <property type="molecule type" value="Genomic_DNA"/>
</dbReference>
<dbReference type="AlphaFoldDB" id="A0A432PBD5"/>